<feature type="compositionally biased region" description="Basic and acidic residues" evidence="1">
    <location>
        <begin position="59"/>
        <end position="84"/>
    </location>
</feature>
<dbReference type="InterPro" id="IPR001374">
    <property type="entry name" value="R3H_dom"/>
</dbReference>
<feature type="compositionally biased region" description="Acidic residues" evidence="1">
    <location>
        <begin position="301"/>
        <end position="345"/>
    </location>
</feature>
<name>A0AAD6G443_9EURO</name>
<reference evidence="4" key="2">
    <citation type="journal article" date="2023" name="IMA Fungus">
        <title>Comparative genomic study of the Penicillium genus elucidates a diverse pangenome and 15 lateral gene transfer events.</title>
        <authorList>
            <person name="Petersen C."/>
            <person name="Sorensen T."/>
            <person name="Nielsen M.R."/>
            <person name="Sondergaard T.E."/>
            <person name="Sorensen J.L."/>
            <person name="Fitzpatrick D.A."/>
            <person name="Frisvad J.C."/>
            <person name="Nielsen K.L."/>
        </authorList>
    </citation>
    <scope>NUCLEOTIDE SEQUENCE</scope>
    <source>
        <strain evidence="4">IBT 16125</strain>
    </source>
</reference>
<dbReference type="InterPro" id="IPR036867">
    <property type="entry name" value="R3H_dom_sf"/>
</dbReference>
<feature type="compositionally biased region" description="Acidic residues" evidence="1">
    <location>
        <begin position="129"/>
        <end position="139"/>
    </location>
</feature>
<dbReference type="PROSITE" id="PS50174">
    <property type="entry name" value="G_PATCH"/>
    <property type="match status" value="1"/>
</dbReference>
<evidence type="ECO:0000259" key="2">
    <source>
        <dbReference type="PROSITE" id="PS50174"/>
    </source>
</evidence>
<organism evidence="4 5">
    <name type="scientific">Penicillium daleae</name>
    <dbReference type="NCBI Taxonomy" id="63821"/>
    <lineage>
        <taxon>Eukaryota</taxon>
        <taxon>Fungi</taxon>
        <taxon>Dikarya</taxon>
        <taxon>Ascomycota</taxon>
        <taxon>Pezizomycotina</taxon>
        <taxon>Eurotiomycetes</taxon>
        <taxon>Eurotiomycetidae</taxon>
        <taxon>Eurotiales</taxon>
        <taxon>Aspergillaceae</taxon>
        <taxon>Penicillium</taxon>
    </lineage>
</organism>
<protein>
    <recommendedName>
        <fullName evidence="6">Protein SQS1</fullName>
    </recommendedName>
</protein>
<evidence type="ECO:0000256" key="1">
    <source>
        <dbReference type="SAM" id="MobiDB-lite"/>
    </source>
</evidence>
<dbReference type="EMBL" id="JAPVEA010000005">
    <property type="protein sequence ID" value="KAJ5454257.1"/>
    <property type="molecule type" value="Genomic_DNA"/>
</dbReference>
<dbReference type="Pfam" id="PF01424">
    <property type="entry name" value="R3H"/>
    <property type="match status" value="1"/>
</dbReference>
<dbReference type="RefSeq" id="XP_056767213.1">
    <property type="nucleotide sequence ID" value="XM_056908595.1"/>
</dbReference>
<proteinExistence type="predicted"/>
<dbReference type="PANTHER" id="PTHR14195">
    <property type="entry name" value="G PATCH DOMAIN CONTAINING PROTEIN 2"/>
    <property type="match status" value="1"/>
</dbReference>
<dbReference type="Proteomes" id="UP001213681">
    <property type="component" value="Unassembled WGS sequence"/>
</dbReference>
<accession>A0AAD6G443</accession>
<feature type="domain" description="R3H" evidence="3">
    <location>
        <begin position="466"/>
        <end position="531"/>
    </location>
</feature>
<sequence length="643" mass="71098">MARHGKSKARAKRPPARVISSSPHRFTMQQEARNTETHTRDWLSSSLRHKAVQFVKAGELQRSEFEKVDQPDPGSHDQLGDDSQRASPDGASPPELMQQDAECGFFFDATPQAVTDTGLPDPIIRTEWSDPDESSEDEVVFTGRKTGTRPIVIETSQEELQVLLQAPPTEPLATQHGPVAVDAPTSQIPRSEQSQNHAQAHAQDTRRWTREDEDTMLADYIANMDTDYHEDTYSRLHADLEGGIDVAQAATDSMSSLPDLDKASEGVPQVDRTSVEGVSKEAHVQSSIDDTVFSRMRLDTETDQVPDSSDDDDEEDDDEEEDEDDDNDVNLDSSDEFDVDSDDEDLDTELLEDLAINYLTDKKKGGRAGKISFASATAFADALEADPYYGLDMMDFNRPSLQKKGKGKKPPTLDMMFSDSDLEAHLHEVWQTDRKKKKAKKQEREELRAQGLLGRNNGEADLKVKYSKGMNLEELITEIRSFLLSSNTSLSLPAMTKHRRKTIHELANSMHLKSQSRGNGPSRFPMLLKTSRTPIYTRKTISKVDDLLSGKKLNRRLFQSWGADASKYSKPVKVKRGAVGGAVSYMDGDVVGGTAPEIGAGNRGRAMLEKMGWSSGTALGAVNNKGILLPVPHVVKNSRTGLG</sequence>
<dbReference type="GO" id="GO:0003676">
    <property type="term" value="F:nucleic acid binding"/>
    <property type="evidence" value="ECO:0007669"/>
    <property type="project" value="UniProtKB-UniRule"/>
</dbReference>
<dbReference type="Pfam" id="PF01585">
    <property type="entry name" value="G-patch"/>
    <property type="match status" value="1"/>
</dbReference>
<dbReference type="AlphaFoldDB" id="A0AAD6G443"/>
<feature type="compositionally biased region" description="Polar residues" evidence="1">
    <location>
        <begin position="184"/>
        <end position="198"/>
    </location>
</feature>
<keyword evidence="5" id="KW-1185">Reference proteome</keyword>
<gene>
    <name evidence="4" type="ORF">N7458_005213</name>
</gene>
<dbReference type="SUPFAM" id="SSF82708">
    <property type="entry name" value="R3H domain"/>
    <property type="match status" value="1"/>
</dbReference>
<evidence type="ECO:0000313" key="5">
    <source>
        <dbReference type="Proteomes" id="UP001213681"/>
    </source>
</evidence>
<dbReference type="InterPro" id="IPR051189">
    <property type="entry name" value="Splicing_assoc_domain"/>
</dbReference>
<dbReference type="InterPro" id="IPR000467">
    <property type="entry name" value="G_patch_dom"/>
</dbReference>
<feature type="region of interest" description="Disordered" evidence="1">
    <location>
        <begin position="250"/>
        <end position="345"/>
    </location>
</feature>
<feature type="region of interest" description="Disordered" evidence="1">
    <location>
        <begin position="170"/>
        <end position="210"/>
    </location>
</feature>
<feature type="compositionally biased region" description="Polar residues" evidence="1">
    <location>
        <begin position="19"/>
        <end position="32"/>
    </location>
</feature>
<comment type="caution">
    <text evidence="4">The sequence shown here is derived from an EMBL/GenBank/DDBJ whole genome shotgun (WGS) entry which is preliminary data.</text>
</comment>
<dbReference type="GeneID" id="81598838"/>
<dbReference type="SMART" id="SM00393">
    <property type="entry name" value="R3H"/>
    <property type="match status" value="1"/>
</dbReference>
<dbReference type="PROSITE" id="PS51061">
    <property type="entry name" value="R3H"/>
    <property type="match status" value="1"/>
</dbReference>
<evidence type="ECO:0000313" key="4">
    <source>
        <dbReference type="EMBL" id="KAJ5454257.1"/>
    </source>
</evidence>
<feature type="domain" description="G-patch" evidence="2">
    <location>
        <begin position="600"/>
        <end position="643"/>
    </location>
</feature>
<feature type="region of interest" description="Disordered" evidence="1">
    <location>
        <begin position="1"/>
        <end position="143"/>
    </location>
</feature>
<evidence type="ECO:0008006" key="6">
    <source>
        <dbReference type="Google" id="ProtNLM"/>
    </source>
</evidence>
<reference evidence="4" key="1">
    <citation type="submission" date="2022-12" db="EMBL/GenBank/DDBJ databases">
        <authorList>
            <person name="Petersen C."/>
        </authorList>
    </citation>
    <scope>NUCLEOTIDE SEQUENCE</scope>
    <source>
        <strain evidence="4">IBT 16125</strain>
    </source>
</reference>
<evidence type="ECO:0000259" key="3">
    <source>
        <dbReference type="PROSITE" id="PS51061"/>
    </source>
</evidence>
<feature type="compositionally biased region" description="Basic residues" evidence="1">
    <location>
        <begin position="1"/>
        <end position="15"/>
    </location>
</feature>
<dbReference type="Gene3D" id="3.30.1370.50">
    <property type="entry name" value="R3H-like domain"/>
    <property type="match status" value="1"/>
</dbReference>
<dbReference type="SMART" id="SM00443">
    <property type="entry name" value="G_patch"/>
    <property type="match status" value="1"/>
</dbReference>